<dbReference type="PANTHER" id="PTHR47197">
    <property type="entry name" value="PROTEIN NIRF"/>
    <property type="match status" value="1"/>
</dbReference>
<organism evidence="1 2">
    <name type="scientific">Clostridium felsineum</name>
    <dbReference type="NCBI Taxonomy" id="36839"/>
    <lineage>
        <taxon>Bacteria</taxon>
        <taxon>Bacillati</taxon>
        <taxon>Bacillota</taxon>
        <taxon>Clostridia</taxon>
        <taxon>Eubacteriales</taxon>
        <taxon>Clostridiaceae</taxon>
        <taxon>Clostridium</taxon>
    </lineage>
</organism>
<accession>A0A1S8L0C0</accession>
<dbReference type="STRING" id="84029.CROST_34960"/>
<dbReference type="InterPro" id="IPR051200">
    <property type="entry name" value="Host-pathogen_enzymatic-act"/>
</dbReference>
<dbReference type="InterPro" id="IPR011048">
    <property type="entry name" value="Haem_d1_sf"/>
</dbReference>
<dbReference type="Proteomes" id="UP000190951">
    <property type="component" value="Chromosome"/>
</dbReference>
<dbReference type="PANTHER" id="PTHR47197:SF3">
    <property type="entry name" value="DIHYDRO-HEME D1 DEHYDROGENASE"/>
    <property type="match status" value="1"/>
</dbReference>
<evidence type="ECO:0000313" key="2">
    <source>
        <dbReference type="Proteomes" id="UP000190951"/>
    </source>
</evidence>
<name>A0A1S8L0C0_9CLOT</name>
<dbReference type="AlphaFoldDB" id="A0A1S8L0C0"/>
<dbReference type="EMBL" id="CP096983">
    <property type="protein sequence ID" value="URZ12296.1"/>
    <property type="molecule type" value="Genomic_DNA"/>
</dbReference>
<evidence type="ECO:0000313" key="1">
    <source>
        <dbReference type="EMBL" id="URZ12296.1"/>
    </source>
</evidence>
<dbReference type="Pfam" id="PF21783">
    <property type="entry name" value="YNCE"/>
    <property type="match status" value="1"/>
</dbReference>
<gene>
    <name evidence="1" type="ORF">CROST_030180</name>
</gene>
<sequence length="293" mass="32841">MSFICVCNSGSDDLSVIDLDNLKENFRIDLRIQTSRIGPHGIFKYKDNIVTANTFSNTLSFVNLEKKEIYKSCFIGMHCNDLRIVKESAYVICGDSNSVIKYNFQDEVIDEMISCGYMPHSIDFNAKNNMFVTADMGSSSITVFKKSSLGYINSIKVGEYPTKAIFTEDGEKVIVCESNMGTDYNGTLSIIPLNNIEKKRSVKVGKWPVDIFCDNKICFVSNFGDGTVSIIDLEKMKEIRKIYVGGMPRGIIKRNKLLYVGDSYNNNLICIDIHSDTKKIIPIGNEPTGIICI</sequence>
<reference evidence="1 2" key="1">
    <citation type="submission" date="2022-04" db="EMBL/GenBank/DDBJ databases">
        <title>Genome sequence of C. roseum typestrain.</title>
        <authorList>
            <person name="Poehlein A."/>
            <person name="Schoch T."/>
            <person name="Duerre P."/>
            <person name="Daniel R."/>
        </authorList>
    </citation>
    <scope>NUCLEOTIDE SEQUENCE [LARGE SCALE GENOMIC DNA]</scope>
    <source>
        <strain evidence="1 2">DSM 7320</strain>
    </source>
</reference>
<dbReference type="KEGG" id="crw:CROST_030180"/>
<dbReference type="SUPFAM" id="SSF51004">
    <property type="entry name" value="C-terminal (heme d1) domain of cytochrome cd1-nitrite reductase"/>
    <property type="match status" value="1"/>
</dbReference>
<dbReference type="Gene3D" id="2.130.10.10">
    <property type="entry name" value="YVTN repeat-like/Quinoprotein amine dehydrogenase"/>
    <property type="match status" value="1"/>
</dbReference>
<dbReference type="RefSeq" id="WP_077834724.1">
    <property type="nucleotide sequence ID" value="NZ_CP096983.1"/>
</dbReference>
<protein>
    <submittedName>
        <fullName evidence="1">Uncharacterized protein</fullName>
    </submittedName>
</protein>
<keyword evidence="2" id="KW-1185">Reference proteome</keyword>
<dbReference type="InterPro" id="IPR015943">
    <property type="entry name" value="WD40/YVTN_repeat-like_dom_sf"/>
</dbReference>
<dbReference type="InterPro" id="IPR048433">
    <property type="entry name" value="YNCE-like_beta-prop"/>
</dbReference>
<proteinExistence type="predicted"/>